<reference evidence="6" key="1">
    <citation type="submission" date="2019-09" db="EMBL/GenBank/DDBJ databases">
        <title>Bird 10,000 Genomes (B10K) Project - Family phase.</title>
        <authorList>
            <person name="Zhang G."/>
        </authorList>
    </citation>
    <scope>NUCLEOTIDE SEQUENCE</scope>
    <source>
        <strain evidence="6">B10K-DU-025-06</strain>
        <tissue evidence="6">Mixed tissue sample</tissue>
    </source>
</reference>
<dbReference type="Proteomes" id="UP000637704">
    <property type="component" value="Unassembled WGS sequence"/>
</dbReference>
<evidence type="ECO:0000259" key="5">
    <source>
        <dbReference type="PROSITE" id="PS50089"/>
    </source>
</evidence>
<evidence type="ECO:0000256" key="2">
    <source>
        <dbReference type="ARBA" id="ARBA00022771"/>
    </source>
</evidence>
<dbReference type="SUPFAM" id="SSF57850">
    <property type="entry name" value="RING/U-box"/>
    <property type="match status" value="1"/>
</dbReference>
<dbReference type="Gene3D" id="3.30.40.10">
    <property type="entry name" value="Zinc/RING finger domain, C3HC4 (zinc finger)"/>
    <property type="match status" value="2"/>
</dbReference>
<dbReference type="InterPro" id="IPR013083">
    <property type="entry name" value="Znf_RING/FYVE/PHD"/>
</dbReference>
<proteinExistence type="predicted"/>
<dbReference type="PANTHER" id="PTHR12420:SF47">
    <property type="entry name" value="PHD FINGER PROTEIN 7"/>
    <property type="match status" value="1"/>
</dbReference>
<name>A0A851YAG6_EOLRO</name>
<dbReference type="SMART" id="SM00184">
    <property type="entry name" value="RING"/>
    <property type="match status" value="1"/>
</dbReference>
<dbReference type="InterPro" id="IPR051188">
    <property type="entry name" value="PHD-type_Zinc_Finger"/>
</dbReference>
<keyword evidence="1" id="KW-0479">Metal-binding</keyword>
<dbReference type="AlphaFoldDB" id="A0A851YAG6"/>
<dbReference type="SUPFAM" id="SSF57903">
    <property type="entry name" value="FYVE/PHD zinc finger"/>
    <property type="match status" value="1"/>
</dbReference>
<dbReference type="GO" id="GO:0005634">
    <property type="term" value="C:nucleus"/>
    <property type="evidence" value="ECO:0007669"/>
    <property type="project" value="TreeGrafter"/>
</dbReference>
<dbReference type="InterPro" id="IPR001841">
    <property type="entry name" value="Znf_RING"/>
</dbReference>
<protein>
    <submittedName>
        <fullName evidence="6">G2E3 ligase</fullName>
    </submittedName>
</protein>
<keyword evidence="6" id="KW-0436">Ligase</keyword>
<evidence type="ECO:0000313" key="6">
    <source>
        <dbReference type="EMBL" id="NXD72609.1"/>
    </source>
</evidence>
<dbReference type="EMBL" id="WBNI01001987">
    <property type="protein sequence ID" value="NXD72609.1"/>
    <property type="molecule type" value="Genomic_DNA"/>
</dbReference>
<sequence length="113" mass="12611">PENTTCPICLDPVEGTTTYGTMVWPACKHACFHRACIQVRAAVRAGMLCLQCPLCRNQNWFLLEMMHTGIQIPIRPPLWEDNSAYAELNERHSHCDARECLCPGGRGVAEPEG</sequence>
<evidence type="ECO:0000313" key="7">
    <source>
        <dbReference type="Proteomes" id="UP000637704"/>
    </source>
</evidence>
<gene>
    <name evidence="6" type="primary">G2e3_3</name>
    <name evidence="6" type="ORF">EOLROS_R08225</name>
</gene>
<evidence type="ECO:0000256" key="1">
    <source>
        <dbReference type="ARBA" id="ARBA00022723"/>
    </source>
</evidence>
<dbReference type="GO" id="GO:0008270">
    <property type="term" value="F:zinc ion binding"/>
    <property type="evidence" value="ECO:0007669"/>
    <property type="project" value="UniProtKB-KW"/>
</dbReference>
<feature type="non-terminal residue" evidence="6">
    <location>
        <position position="1"/>
    </location>
</feature>
<keyword evidence="7" id="KW-1185">Reference proteome</keyword>
<evidence type="ECO:0000256" key="3">
    <source>
        <dbReference type="ARBA" id="ARBA00022833"/>
    </source>
</evidence>
<evidence type="ECO:0000256" key="4">
    <source>
        <dbReference type="PROSITE-ProRule" id="PRU00175"/>
    </source>
</evidence>
<keyword evidence="3" id="KW-0862">Zinc</keyword>
<dbReference type="PROSITE" id="PS50089">
    <property type="entry name" value="ZF_RING_2"/>
    <property type="match status" value="1"/>
</dbReference>
<keyword evidence="2 4" id="KW-0863">Zinc-finger</keyword>
<dbReference type="PANTHER" id="PTHR12420">
    <property type="entry name" value="PHD FINGER PROTEIN"/>
    <property type="match status" value="1"/>
</dbReference>
<comment type="caution">
    <text evidence="6">The sequence shown here is derived from an EMBL/GenBank/DDBJ whole genome shotgun (WGS) entry which is preliminary data.</text>
</comment>
<feature type="domain" description="RING-type" evidence="5">
    <location>
        <begin position="6"/>
        <end position="56"/>
    </location>
</feature>
<dbReference type="GO" id="GO:0016874">
    <property type="term" value="F:ligase activity"/>
    <property type="evidence" value="ECO:0007669"/>
    <property type="project" value="UniProtKB-KW"/>
</dbReference>
<organism evidence="6 7">
    <name type="scientific">Eolophus roseicapilla</name>
    <name type="common">Galah cockatoo</name>
    <name type="synonym">Cacatua roseicapilla</name>
    <dbReference type="NCBI Taxonomy" id="176039"/>
    <lineage>
        <taxon>Eukaryota</taxon>
        <taxon>Metazoa</taxon>
        <taxon>Chordata</taxon>
        <taxon>Craniata</taxon>
        <taxon>Vertebrata</taxon>
        <taxon>Euteleostomi</taxon>
        <taxon>Archelosauria</taxon>
        <taxon>Archosauria</taxon>
        <taxon>Dinosauria</taxon>
        <taxon>Saurischia</taxon>
        <taxon>Theropoda</taxon>
        <taxon>Coelurosauria</taxon>
        <taxon>Aves</taxon>
        <taxon>Neognathae</taxon>
        <taxon>Neoaves</taxon>
        <taxon>Telluraves</taxon>
        <taxon>Australaves</taxon>
        <taxon>Psittaciformes</taxon>
        <taxon>Cacatuidae</taxon>
        <taxon>Eolophus</taxon>
    </lineage>
</organism>
<accession>A0A851YAG6</accession>
<dbReference type="InterPro" id="IPR011011">
    <property type="entry name" value="Znf_FYVE_PHD"/>
</dbReference>
<feature type="non-terminal residue" evidence="6">
    <location>
        <position position="113"/>
    </location>
</feature>